<proteinExistence type="predicted"/>
<evidence type="ECO:0000313" key="1">
    <source>
        <dbReference type="EMBL" id="KAE8317277.1"/>
    </source>
</evidence>
<reference evidence="2" key="1">
    <citation type="submission" date="2019-04" db="EMBL/GenBank/DDBJ databases">
        <title>Friends and foes A comparative genomics studyof 23 Aspergillus species from section Flavi.</title>
        <authorList>
            <consortium name="DOE Joint Genome Institute"/>
            <person name="Kjaerbolling I."/>
            <person name="Vesth T."/>
            <person name="Frisvad J.C."/>
            <person name="Nybo J.L."/>
            <person name="Theobald S."/>
            <person name="Kildgaard S."/>
            <person name="Isbrandt T."/>
            <person name="Kuo A."/>
            <person name="Sato A."/>
            <person name="Lyhne E.K."/>
            <person name="Kogle M.E."/>
            <person name="Wiebenga A."/>
            <person name="Kun R.S."/>
            <person name="Lubbers R.J."/>
            <person name="Makela M.R."/>
            <person name="Barry K."/>
            <person name="Chovatia M."/>
            <person name="Clum A."/>
            <person name="Daum C."/>
            <person name="Haridas S."/>
            <person name="He G."/>
            <person name="LaButti K."/>
            <person name="Lipzen A."/>
            <person name="Mondo S."/>
            <person name="Riley R."/>
            <person name="Salamov A."/>
            <person name="Simmons B.A."/>
            <person name="Magnuson J.K."/>
            <person name="Henrissat B."/>
            <person name="Mortensen U.H."/>
            <person name="Larsen T.O."/>
            <person name="Devries R.P."/>
            <person name="Grigoriev I.V."/>
            <person name="Machida M."/>
            <person name="Baker S.E."/>
            <person name="Andersen M.R."/>
        </authorList>
    </citation>
    <scope>NUCLEOTIDE SEQUENCE [LARGE SCALE GENOMIC DNA]</scope>
    <source>
        <strain evidence="2">CBS 130015</strain>
    </source>
</reference>
<keyword evidence="2" id="KW-1185">Reference proteome</keyword>
<accession>A0A5N6W8T7</accession>
<dbReference type="Proteomes" id="UP000325433">
    <property type="component" value="Unassembled WGS sequence"/>
</dbReference>
<gene>
    <name evidence="1" type="ORF">BDV41DRAFT_526291</name>
</gene>
<dbReference type="AlphaFoldDB" id="A0A5N6W8T7"/>
<organism evidence="1 2">
    <name type="scientific">Aspergillus transmontanensis</name>
    <dbReference type="NCBI Taxonomy" id="1034304"/>
    <lineage>
        <taxon>Eukaryota</taxon>
        <taxon>Fungi</taxon>
        <taxon>Dikarya</taxon>
        <taxon>Ascomycota</taxon>
        <taxon>Pezizomycotina</taxon>
        <taxon>Eurotiomycetes</taxon>
        <taxon>Eurotiomycetidae</taxon>
        <taxon>Eurotiales</taxon>
        <taxon>Aspergillaceae</taxon>
        <taxon>Aspergillus</taxon>
        <taxon>Aspergillus subgen. Circumdati</taxon>
    </lineage>
</organism>
<evidence type="ECO:0000313" key="2">
    <source>
        <dbReference type="Proteomes" id="UP000325433"/>
    </source>
</evidence>
<dbReference type="EMBL" id="ML738302">
    <property type="protein sequence ID" value="KAE8317277.1"/>
    <property type="molecule type" value="Genomic_DNA"/>
</dbReference>
<protein>
    <submittedName>
        <fullName evidence="1">Uncharacterized protein</fullName>
    </submittedName>
</protein>
<sequence>MSDSPRILRIVAGWRWSNERGGMIAVINPSKLLVFKVLFNRPTTLGEELGVDLWAKDRATGLEWANEKY</sequence>
<name>A0A5N6W8T7_9EURO</name>